<evidence type="ECO:0000313" key="2">
    <source>
        <dbReference type="EMBL" id="KAF2189647.1"/>
    </source>
</evidence>
<feature type="region of interest" description="Disordered" evidence="1">
    <location>
        <begin position="262"/>
        <end position="306"/>
    </location>
</feature>
<name>A0A6A6ECD2_9PEZI</name>
<keyword evidence="3" id="KW-1185">Reference proteome</keyword>
<gene>
    <name evidence="2" type="ORF">K469DRAFT_747683</name>
</gene>
<dbReference type="AlphaFoldDB" id="A0A6A6ECD2"/>
<protein>
    <submittedName>
        <fullName evidence="2">Uncharacterized protein</fullName>
    </submittedName>
</protein>
<feature type="region of interest" description="Disordered" evidence="1">
    <location>
        <begin position="1"/>
        <end position="24"/>
    </location>
</feature>
<dbReference type="OrthoDB" id="3692823at2759"/>
<dbReference type="EMBL" id="ML994620">
    <property type="protein sequence ID" value="KAF2189647.1"/>
    <property type="molecule type" value="Genomic_DNA"/>
</dbReference>
<feature type="compositionally biased region" description="Polar residues" evidence="1">
    <location>
        <begin position="84"/>
        <end position="100"/>
    </location>
</feature>
<evidence type="ECO:0000256" key="1">
    <source>
        <dbReference type="SAM" id="MobiDB-lite"/>
    </source>
</evidence>
<dbReference type="Proteomes" id="UP000800200">
    <property type="component" value="Unassembled WGS sequence"/>
</dbReference>
<organism evidence="2 3">
    <name type="scientific">Zopfia rhizophila CBS 207.26</name>
    <dbReference type="NCBI Taxonomy" id="1314779"/>
    <lineage>
        <taxon>Eukaryota</taxon>
        <taxon>Fungi</taxon>
        <taxon>Dikarya</taxon>
        <taxon>Ascomycota</taxon>
        <taxon>Pezizomycotina</taxon>
        <taxon>Dothideomycetes</taxon>
        <taxon>Dothideomycetes incertae sedis</taxon>
        <taxon>Zopfiaceae</taxon>
        <taxon>Zopfia</taxon>
    </lineage>
</organism>
<accession>A0A6A6ECD2</accession>
<proteinExistence type="predicted"/>
<feature type="compositionally biased region" description="Low complexity" evidence="1">
    <location>
        <begin position="209"/>
        <end position="228"/>
    </location>
</feature>
<evidence type="ECO:0000313" key="3">
    <source>
        <dbReference type="Proteomes" id="UP000800200"/>
    </source>
</evidence>
<sequence>MQVEQLNDSSSSSGSSAPTAKPSGLVTSRLAITLSPTALEFHPAAAHTKIDTALGEKQIYTAPEAIGPTKVTSTSELFNRVDMSTPSTSVLQQRSPQSFGDASDDYETAYTHLSKSSNEDEEAPVSEKSSVNNEVSPPSALFARHSCLSLDTQGKRLGRPTQYVLGIGPAIPVAKKPSISRMSSCPPIPSKLRSGDFTDDLGSEISGLIPSPTSIRTRSSRYPSTSRIEPPFGVIGSGRPSRNLSIDGGRMQAYTLTQIPTNSSLDSLSVPGDGGSPRKSRLDGAFKRPGLGIPDTHVPSEFSTYNQSARSNRVRAYQDDFHNKSAYAYDAGSILMPPAAPGIYFREPTDPFVDSDVYLNFSPGHMARRAEAARAVGPSSALDFQAFLAAQLSDNRVDLPIPPLSLPIAADLPVKHTKAARQKLGGQKVKREQWIREEAKRISDLAKAKFATEQRYYQTLSQEDHQAWRAATEAFNQATSRDYQQEVRRNMFSPEGIRTMRTGPYNIPTDGYRGVQLAGTSGGGGVEGDSSGQGRLLGFQMALMEQYCTEIEDDER</sequence>
<reference evidence="2" key="1">
    <citation type="journal article" date="2020" name="Stud. Mycol.">
        <title>101 Dothideomycetes genomes: a test case for predicting lifestyles and emergence of pathogens.</title>
        <authorList>
            <person name="Haridas S."/>
            <person name="Albert R."/>
            <person name="Binder M."/>
            <person name="Bloem J."/>
            <person name="Labutti K."/>
            <person name="Salamov A."/>
            <person name="Andreopoulos B."/>
            <person name="Baker S."/>
            <person name="Barry K."/>
            <person name="Bills G."/>
            <person name="Bluhm B."/>
            <person name="Cannon C."/>
            <person name="Castanera R."/>
            <person name="Culley D."/>
            <person name="Daum C."/>
            <person name="Ezra D."/>
            <person name="Gonzalez J."/>
            <person name="Henrissat B."/>
            <person name="Kuo A."/>
            <person name="Liang C."/>
            <person name="Lipzen A."/>
            <person name="Lutzoni F."/>
            <person name="Magnuson J."/>
            <person name="Mondo S."/>
            <person name="Nolan M."/>
            <person name="Ohm R."/>
            <person name="Pangilinan J."/>
            <person name="Park H.-J."/>
            <person name="Ramirez L."/>
            <person name="Alfaro M."/>
            <person name="Sun H."/>
            <person name="Tritt A."/>
            <person name="Yoshinaga Y."/>
            <person name="Zwiers L.-H."/>
            <person name="Turgeon B."/>
            <person name="Goodwin S."/>
            <person name="Spatafora J."/>
            <person name="Crous P."/>
            <person name="Grigoriev I."/>
        </authorList>
    </citation>
    <scope>NUCLEOTIDE SEQUENCE</scope>
    <source>
        <strain evidence="2">CBS 207.26</strain>
    </source>
</reference>
<feature type="region of interest" description="Disordered" evidence="1">
    <location>
        <begin position="204"/>
        <end position="246"/>
    </location>
</feature>
<feature type="region of interest" description="Disordered" evidence="1">
    <location>
        <begin position="84"/>
        <end position="137"/>
    </location>
</feature>
<feature type="compositionally biased region" description="Low complexity" evidence="1">
    <location>
        <begin position="126"/>
        <end position="136"/>
    </location>
</feature>